<evidence type="ECO:0000256" key="1">
    <source>
        <dbReference type="ARBA" id="ARBA00004651"/>
    </source>
</evidence>
<organism evidence="9 10">
    <name type="scientific">Enterococcus asini</name>
    <dbReference type="NCBI Taxonomy" id="57732"/>
    <lineage>
        <taxon>Bacteria</taxon>
        <taxon>Bacillati</taxon>
        <taxon>Bacillota</taxon>
        <taxon>Bacilli</taxon>
        <taxon>Lactobacillales</taxon>
        <taxon>Enterococcaceae</taxon>
        <taxon>Enterococcus</taxon>
    </lineage>
</organism>
<dbReference type="AlphaFoldDB" id="A0AAW8TRQ0"/>
<comment type="subcellular location">
    <subcellularLocation>
        <location evidence="1 7">Cell membrane</location>
        <topology evidence="1 7">Multi-pass membrane protein</topology>
    </subcellularLocation>
</comment>
<evidence type="ECO:0000313" key="10">
    <source>
        <dbReference type="Proteomes" id="UP001256711"/>
    </source>
</evidence>
<evidence type="ECO:0000313" key="9">
    <source>
        <dbReference type="EMBL" id="MDT2808976.1"/>
    </source>
</evidence>
<keyword evidence="2 7" id="KW-0813">Transport</keyword>
<name>A0AAW8TRQ0_9ENTE</name>
<keyword evidence="4 7" id="KW-0812">Transmembrane</keyword>
<gene>
    <name evidence="9" type="ORF">P7H43_00475</name>
</gene>
<reference evidence="9" key="1">
    <citation type="submission" date="2023-03" db="EMBL/GenBank/DDBJ databases">
        <authorList>
            <person name="Shen W."/>
            <person name="Cai J."/>
        </authorList>
    </citation>
    <scope>NUCLEOTIDE SEQUENCE</scope>
    <source>
        <strain evidence="9">B226-2</strain>
    </source>
</reference>
<dbReference type="GO" id="GO:0055085">
    <property type="term" value="P:transmembrane transport"/>
    <property type="evidence" value="ECO:0007669"/>
    <property type="project" value="InterPro"/>
</dbReference>
<evidence type="ECO:0000256" key="6">
    <source>
        <dbReference type="ARBA" id="ARBA00023136"/>
    </source>
</evidence>
<evidence type="ECO:0000256" key="5">
    <source>
        <dbReference type="ARBA" id="ARBA00022989"/>
    </source>
</evidence>
<dbReference type="CDD" id="cd06261">
    <property type="entry name" value="TM_PBP2"/>
    <property type="match status" value="1"/>
</dbReference>
<proteinExistence type="inferred from homology"/>
<dbReference type="Pfam" id="PF00528">
    <property type="entry name" value="BPD_transp_1"/>
    <property type="match status" value="1"/>
</dbReference>
<dbReference type="SUPFAM" id="SSF161098">
    <property type="entry name" value="MetI-like"/>
    <property type="match status" value="1"/>
</dbReference>
<feature type="transmembrane region" description="Helical" evidence="7">
    <location>
        <begin position="195"/>
        <end position="216"/>
    </location>
</feature>
<feature type="transmembrane region" description="Helical" evidence="7">
    <location>
        <begin position="24"/>
        <end position="45"/>
    </location>
</feature>
<keyword evidence="6 7" id="KW-0472">Membrane</keyword>
<evidence type="ECO:0000256" key="2">
    <source>
        <dbReference type="ARBA" id="ARBA00022448"/>
    </source>
</evidence>
<feature type="transmembrane region" description="Helical" evidence="7">
    <location>
        <begin position="89"/>
        <end position="113"/>
    </location>
</feature>
<keyword evidence="5 7" id="KW-1133">Transmembrane helix</keyword>
<protein>
    <submittedName>
        <fullName evidence="9">Carbohydrate ABC transporter permease</fullName>
    </submittedName>
</protein>
<dbReference type="EMBL" id="JARQBJ010000001">
    <property type="protein sequence ID" value="MDT2808976.1"/>
    <property type="molecule type" value="Genomic_DNA"/>
</dbReference>
<feature type="domain" description="ABC transmembrane type-1" evidence="8">
    <location>
        <begin position="85"/>
        <end position="274"/>
    </location>
</feature>
<dbReference type="PANTHER" id="PTHR43744">
    <property type="entry name" value="ABC TRANSPORTER PERMEASE PROTEIN MG189-RELATED-RELATED"/>
    <property type="match status" value="1"/>
</dbReference>
<evidence type="ECO:0000256" key="3">
    <source>
        <dbReference type="ARBA" id="ARBA00022475"/>
    </source>
</evidence>
<feature type="transmembrane region" description="Helical" evidence="7">
    <location>
        <begin position="253"/>
        <end position="274"/>
    </location>
</feature>
<dbReference type="Gene3D" id="1.10.3720.10">
    <property type="entry name" value="MetI-like"/>
    <property type="match status" value="1"/>
</dbReference>
<sequence length="288" mass="32561">MIAIPEATAETVKVRKKQKVRRKIIVNAIAYSFIAIYVFPLYWIIASSLKRPGDLFSYPIKLFPSPITFSNYTNAWNSTDFPLYIRNTFFVAVVATTLIVLLSLMCGYALAIYKYKWMSIIFMCIISTSMLPTEVIMNSVMHVVRGVGLYDNLWGIIIPVLGSSSNILIARQFFITVPSSIMESARLEGASELSIFFRLMLPLAKPTIFVITIFSFRSRWNSYVWPLIALSDPKKNTIQVALRNLVGAESIDWSLLLSATAISIIPMFIIFLIFQKYIFGEDASVGIK</sequence>
<dbReference type="GO" id="GO:0005886">
    <property type="term" value="C:plasma membrane"/>
    <property type="evidence" value="ECO:0007669"/>
    <property type="project" value="UniProtKB-SubCell"/>
</dbReference>
<dbReference type="Proteomes" id="UP001256711">
    <property type="component" value="Unassembled WGS sequence"/>
</dbReference>
<dbReference type="RefSeq" id="WP_270596226.1">
    <property type="nucleotide sequence ID" value="NZ_JAQESC010000001.1"/>
</dbReference>
<evidence type="ECO:0000259" key="8">
    <source>
        <dbReference type="PROSITE" id="PS50928"/>
    </source>
</evidence>
<comment type="caution">
    <text evidence="9">The sequence shown here is derived from an EMBL/GenBank/DDBJ whole genome shotgun (WGS) entry which is preliminary data.</text>
</comment>
<evidence type="ECO:0000256" key="4">
    <source>
        <dbReference type="ARBA" id="ARBA00022692"/>
    </source>
</evidence>
<dbReference type="InterPro" id="IPR000515">
    <property type="entry name" value="MetI-like"/>
</dbReference>
<keyword evidence="3" id="KW-1003">Cell membrane</keyword>
<evidence type="ECO:0000256" key="7">
    <source>
        <dbReference type="RuleBase" id="RU363032"/>
    </source>
</evidence>
<dbReference type="PROSITE" id="PS50928">
    <property type="entry name" value="ABC_TM1"/>
    <property type="match status" value="1"/>
</dbReference>
<feature type="transmembrane region" description="Helical" evidence="7">
    <location>
        <begin position="153"/>
        <end position="174"/>
    </location>
</feature>
<accession>A0AAW8TRQ0</accession>
<comment type="similarity">
    <text evidence="7">Belongs to the binding-protein-dependent transport system permease family.</text>
</comment>
<feature type="transmembrane region" description="Helical" evidence="7">
    <location>
        <begin position="120"/>
        <end position="141"/>
    </location>
</feature>
<dbReference type="PANTHER" id="PTHR43744:SF8">
    <property type="entry name" value="SN-GLYCEROL-3-PHOSPHATE TRANSPORT SYSTEM PERMEASE PROTEIN UGPE"/>
    <property type="match status" value="1"/>
</dbReference>
<dbReference type="InterPro" id="IPR035906">
    <property type="entry name" value="MetI-like_sf"/>
</dbReference>